<dbReference type="Proteomes" id="UP000696573">
    <property type="component" value="Unassembled WGS sequence"/>
</dbReference>
<keyword evidence="2" id="KW-1185">Reference proteome</keyword>
<comment type="caution">
    <text evidence="1">The sequence shown here is derived from an EMBL/GenBank/DDBJ whole genome shotgun (WGS) entry which is preliminary data.</text>
</comment>
<evidence type="ECO:0000313" key="2">
    <source>
        <dbReference type="Proteomes" id="UP000696573"/>
    </source>
</evidence>
<gene>
    <name evidence="1" type="ORF">CRHIZ90672A_00012488</name>
</gene>
<proteinExistence type="predicted"/>
<dbReference type="AlphaFoldDB" id="A0A9N9V6A8"/>
<sequence>MPLPIPTRCVELGAPFNVKWQALLTQQAGTGKVSNFTSLPLTTRWGSDSIEEKTIEYGNSVSSMICSPAVD</sequence>
<dbReference type="EMBL" id="CABFNQ020000553">
    <property type="protein sequence ID" value="CAH0019336.1"/>
    <property type="molecule type" value="Genomic_DNA"/>
</dbReference>
<protein>
    <submittedName>
        <fullName evidence="1">Uncharacterized protein</fullName>
    </submittedName>
</protein>
<reference evidence="1" key="1">
    <citation type="submission" date="2021-10" db="EMBL/GenBank/DDBJ databases">
        <authorList>
            <person name="Piombo E."/>
        </authorList>
    </citation>
    <scope>NUCLEOTIDE SEQUENCE</scope>
</reference>
<name>A0A9N9V6A8_9HYPO</name>
<organism evidence="1 2">
    <name type="scientific">Clonostachys rhizophaga</name>
    <dbReference type="NCBI Taxonomy" id="160324"/>
    <lineage>
        <taxon>Eukaryota</taxon>
        <taxon>Fungi</taxon>
        <taxon>Dikarya</taxon>
        <taxon>Ascomycota</taxon>
        <taxon>Pezizomycotina</taxon>
        <taxon>Sordariomycetes</taxon>
        <taxon>Hypocreomycetidae</taxon>
        <taxon>Hypocreales</taxon>
        <taxon>Bionectriaceae</taxon>
        <taxon>Clonostachys</taxon>
    </lineage>
</organism>
<accession>A0A9N9V6A8</accession>
<evidence type="ECO:0000313" key="1">
    <source>
        <dbReference type="EMBL" id="CAH0019336.1"/>
    </source>
</evidence>